<feature type="transmembrane region" description="Helical" evidence="3">
    <location>
        <begin position="579"/>
        <end position="601"/>
    </location>
</feature>
<keyword evidence="3" id="KW-0812">Transmembrane</keyword>
<feature type="compositionally biased region" description="Basic and acidic residues" evidence="2">
    <location>
        <begin position="163"/>
        <end position="186"/>
    </location>
</feature>
<feature type="transmembrane region" description="Helical" evidence="3">
    <location>
        <begin position="296"/>
        <end position="313"/>
    </location>
</feature>
<feature type="transmembrane region" description="Helical" evidence="3">
    <location>
        <begin position="527"/>
        <end position="558"/>
    </location>
</feature>
<proteinExistence type="inferred from homology"/>
<evidence type="ECO:0000256" key="1">
    <source>
        <dbReference type="ARBA" id="ARBA00009617"/>
    </source>
</evidence>
<keyword evidence="3" id="KW-1133">Transmembrane helix</keyword>
<dbReference type="Gene3D" id="1.20.1250.20">
    <property type="entry name" value="MFS general substrate transporter like domains"/>
    <property type="match status" value="2"/>
</dbReference>
<keyword evidence="5" id="KW-1185">Reference proteome</keyword>
<feature type="transmembrane region" description="Helical" evidence="3">
    <location>
        <begin position="467"/>
        <end position="485"/>
    </location>
</feature>
<keyword evidence="3" id="KW-0472">Membrane</keyword>
<feature type="compositionally biased region" description="Basic residues" evidence="2">
    <location>
        <begin position="1"/>
        <end position="17"/>
    </location>
</feature>
<dbReference type="Proteomes" id="UP000317894">
    <property type="component" value="Unassembled WGS sequence"/>
</dbReference>
<dbReference type="InterPro" id="IPR036259">
    <property type="entry name" value="MFS_trans_sf"/>
</dbReference>
<feature type="transmembrane region" description="Helical" evidence="3">
    <location>
        <begin position="497"/>
        <end position="521"/>
    </location>
</feature>
<feature type="transmembrane region" description="Helical" evidence="3">
    <location>
        <begin position="613"/>
        <end position="636"/>
    </location>
</feature>
<feature type="transmembrane region" description="Helical" evidence="3">
    <location>
        <begin position="374"/>
        <end position="391"/>
    </location>
</feature>
<feature type="region of interest" description="Disordered" evidence="2">
    <location>
        <begin position="1"/>
        <end position="151"/>
    </location>
</feature>
<dbReference type="GO" id="GO:0015293">
    <property type="term" value="F:symporter activity"/>
    <property type="evidence" value="ECO:0007669"/>
    <property type="project" value="InterPro"/>
</dbReference>
<feature type="transmembrane region" description="Helical" evidence="3">
    <location>
        <begin position="334"/>
        <end position="354"/>
    </location>
</feature>
<organism evidence="4 5">
    <name type="scientific">Glacieibacterium frigidum</name>
    <dbReference type="NCBI Taxonomy" id="2593303"/>
    <lineage>
        <taxon>Bacteria</taxon>
        <taxon>Pseudomonadati</taxon>
        <taxon>Pseudomonadota</taxon>
        <taxon>Alphaproteobacteria</taxon>
        <taxon>Sphingomonadales</taxon>
        <taxon>Sphingosinicellaceae</taxon>
        <taxon>Glacieibacterium</taxon>
    </lineage>
</organism>
<feature type="compositionally biased region" description="Basic residues" evidence="2">
    <location>
        <begin position="36"/>
        <end position="53"/>
    </location>
</feature>
<dbReference type="InterPro" id="IPR039672">
    <property type="entry name" value="MFS_2"/>
</dbReference>
<comment type="similarity">
    <text evidence="1">Belongs to the sodium:galactoside symporter (TC 2.A.2) family.</text>
</comment>
<feature type="region of interest" description="Disordered" evidence="2">
    <location>
        <begin position="163"/>
        <end position="191"/>
    </location>
</feature>
<sequence length="661" mass="73780">MPPRKRRSRRVRQRGGNRRLSPCAAVARRRDLDRKRAWRRPVNRKRGRFCRPLRRPDRSPVARRPGRPRHPRTRRRRRLRSRPRAGACIGALRGERPSGPRPRRRPARRGSQPLDHRRPGAVPRPRLRRAGVRRRAVGRGAVRCPRPRCRSCPDSFADHGRSLLERRSFPDRPRSPGDARRSRQDRGVNAPPLTRRLKISYGLGSTAEAVAITATSSFLLLFYNQVRGLDASHVGIALAAGLFVNAVFDPLVGSWSDRTRSKLGRRHPFMYASILPAALCFYAVFNPPAFGEMGQLVWLAVMNTLLLQALTLYHTPHLALGGELSDDYLERSSVMGFNTFCLWIGDSLGWILSFRVFFAASEGFPNGALDPTRWPLFSTTIAAAIFVLLLYSSWSTRSRIPYLPVPAADTPGFGLRELWRDVRRALSNRNYVMLLIGLFFISMMVGVRTGLWLYGATYFWQLTNDDISYFVIGSFAGYLFAAFVVKRLHARFDKRWTGMFALLLYAIGPALPLALGWLGILSADTPGLLWILIAFSVLQHAPYSVMTTTIYSALADIADENELKFGMRQEGVLFSTRTFFARVDQALGTAVAGAVLSFIAFPAKATPGQVDQAVLMGLAAAFVLSTIPGLIAAIFYGQLRVTRGSYDATRTALAEKAAAAA</sequence>
<evidence type="ECO:0000256" key="3">
    <source>
        <dbReference type="SAM" id="Phobius"/>
    </source>
</evidence>
<evidence type="ECO:0000313" key="5">
    <source>
        <dbReference type="Proteomes" id="UP000317894"/>
    </source>
</evidence>
<protein>
    <submittedName>
        <fullName evidence="4">MFS transporter</fullName>
    </submittedName>
</protein>
<dbReference type="AlphaFoldDB" id="A0A552UHS8"/>
<dbReference type="PANTHER" id="PTHR11328:SF24">
    <property type="entry name" value="MAJOR FACILITATOR SUPERFAMILY (MFS) PROFILE DOMAIN-CONTAINING PROTEIN"/>
    <property type="match status" value="1"/>
</dbReference>
<evidence type="ECO:0000256" key="2">
    <source>
        <dbReference type="SAM" id="MobiDB-lite"/>
    </source>
</evidence>
<feature type="transmembrane region" description="Helical" evidence="3">
    <location>
        <begin position="229"/>
        <end position="248"/>
    </location>
</feature>
<reference evidence="4 5" key="1">
    <citation type="submission" date="2019-07" db="EMBL/GenBank/DDBJ databases">
        <title>Novel species isolated from glacier.</title>
        <authorList>
            <person name="Liu Q."/>
            <person name="Xin Y.-H."/>
        </authorList>
    </citation>
    <scope>NUCLEOTIDE SEQUENCE [LARGE SCALE GENOMIC DNA]</scope>
    <source>
        <strain evidence="4 5">LB1R16</strain>
    </source>
</reference>
<dbReference type="GO" id="GO:0005886">
    <property type="term" value="C:plasma membrane"/>
    <property type="evidence" value="ECO:0007669"/>
    <property type="project" value="TreeGrafter"/>
</dbReference>
<dbReference type="GO" id="GO:0008643">
    <property type="term" value="P:carbohydrate transport"/>
    <property type="evidence" value="ECO:0007669"/>
    <property type="project" value="InterPro"/>
</dbReference>
<dbReference type="EMBL" id="VJWA01000001">
    <property type="protein sequence ID" value="TRW17747.1"/>
    <property type="molecule type" value="Genomic_DNA"/>
</dbReference>
<comment type="caution">
    <text evidence="4">The sequence shown here is derived from an EMBL/GenBank/DDBJ whole genome shotgun (WGS) entry which is preliminary data.</text>
</comment>
<evidence type="ECO:0000313" key="4">
    <source>
        <dbReference type="EMBL" id="TRW17747.1"/>
    </source>
</evidence>
<accession>A0A552UHS8</accession>
<feature type="compositionally biased region" description="Basic residues" evidence="2">
    <location>
        <begin position="64"/>
        <end position="83"/>
    </location>
</feature>
<feature type="transmembrane region" description="Helical" evidence="3">
    <location>
        <begin position="431"/>
        <end position="455"/>
    </location>
</feature>
<dbReference type="Pfam" id="PF13347">
    <property type="entry name" value="MFS_2"/>
    <property type="match status" value="1"/>
</dbReference>
<gene>
    <name evidence="4" type="ORF">FMM06_06315</name>
</gene>
<dbReference type="SUPFAM" id="SSF103473">
    <property type="entry name" value="MFS general substrate transporter"/>
    <property type="match status" value="1"/>
</dbReference>
<feature type="transmembrane region" description="Helical" evidence="3">
    <location>
        <begin position="269"/>
        <end position="290"/>
    </location>
</feature>
<dbReference type="PANTHER" id="PTHR11328">
    <property type="entry name" value="MAJOR FACILITATOR SUPERFAMILY DOMAIN-CONTAINING PROTEIN"/>
    <property type="match status" value="1"/>
</dbReference>
<feature type="transmembrane region" description="Helical" evidence="3">
    <location>
        <begin position="201"/>
        <end position="223"/>
    </location>
</feature>
<dbReference type="OrthoDB" id="9764596at2"/>
<name>A0A552UHS8_9SPHN</name>
<feature type="compositionally biased region" description="Basic residues" evidence="2">
    <location>
        <begin position="125"/>
        <end position="137"/>
    </location>
</feature>